<protein>
    <submittedName>
        <fullName evidence="1">DUF4416 family protein</fullName>
    </submittedName>
</protein>
<dbReference type="InterPro" id="IPR025529">
    <property type="entry name" value="DUF4416"/>
</dbReference>
<organism evidence="1">
    <name type="scientific">candidate division WOR-3 bacterium</name>
    <dbReference type="NCBI Taxonomy" id="2052148"/>
    <lineage>
        <taxon>Bacteria</taxon>
        <taxon>Bacteria division WOR-3</taxon>
    </lineage>
</organism>
<reference evidence="1" key="1">
    <citation type="journal article" date="2020" name="mSystems">
        <title>Genome- and Community-Level Interaction Insights into Carbon Utilization and Element Cycling Functions of Hydrothermarchaeota in Hydrothermal Sediment.</title>
        <authorList>
            <person name="Zhou Z."/>
            <person name="Liu Y."/>
            <person name="Xu W."/>
            <person name="Pan J."/>
            <person name="Luo Z.H."/>
            <person name="Li M."/>
        </authorList>
    </citation>
    <scope>NUCLEOTIDE SEQUENCE [LARGE SCALE GENOMIC DNA]</scope>
    <source>
        <strain evidence="1">SpSt-780</strain>
    </source>
</reference>
<dbReference type="AlphaFoldDB" id="A0A7C4U884"/>
<dbReference type="Pfam" id="PF14385">
    <property type="entry name" value="DUF4416"/>
    <property type="match status" value="1"/>
</dbReference>
<gene>
    <name evidence="1" type="ORF">ENV67_08490</name>
</gene>
<evidence type="ECO:0000313" key="1">
    <source>
        <dbReference type="EMBL" id="HGW92556.1"/>
    </source>
</evidence>
<accession>A0A7C4U884</accession>
<dbReference type="EMBL" id="DTHG01000102">
    <property type="protein sequence ID" value="HGW92556.1"/>
    <property type="molecule type" value="Genomic_DNA"/>
</dbReference>
<comment type="caution">
    <text evidence="1">The sequence shown here is derived from an EMBL/GenBank/DDBJ whole genome shotgun (WGS) entry which is preliminary data.</text>
</comment>
<proteinExistence type="predicted"/>
<name>A0A7C4U884_UNCW3</name>
<sequence length="162" mass="19316">MRCIVFFGLIYSDEKNLREAKLWIEEGGRIIEETEPIPFNFTDYYEEEMGGNLKRCWVGIEKIIFENELVHLKLKSIEFEKKLSIEGKRTVNIDPGGISHSRVVLVTTKNYSHRIYLGEGIYGEVTLIYKNKNFQELHWTYPDYRTDIFKNFAKRMRNYLFV</sequence>